<dbReference type="Pfam" id="PF02614">
    <property type="entry name" value="UxaC"/>
    <property type="match status" value="1"/>
</dbReference>
<dbReference type="NCBIfam" id="NF002794">
    <property type="entry name" value="PRK02925.1"/>
    <property type="match status" value="1"/>
</dbReference>
<keyword evidence="9" id="KW-1185">Reference proteome</keyword>
<dbReference type="RefSeq" id="WP_193502075.1">
    <property type="nucleotide sequence ID" value="NZ_JADCKC010000003.1"/>
</dbReference>
<comment type="caution">
    <text evidence="8">The sequence shown here is derived from an EMBL/GenBank/DDBJ whole genome shotgun (WGS) entry which is preliminary data.</text>
</comment>
<evidence type="ECO:0000256" key="4">
    <source>
        <dbReference type="ARBA" id="ARBA00012546"/>
    </source>
</evidence>
<comment type="catalytic activity">
    <reaction evidence="1 7">
        <text>D-glucuronate = D-fructuronate</text>
        <dbReference type="Rhea" id="RHEA:13049"/>
        <dbReference type="ChEBI" id="CHEBI:58720"/>
        <dbReference type="ChEBI" id="CHEBI:59863"/>
        <dbReference type="EC" id="5.3.1.12"/>
    </reaction>
</comment>
<evidence type="ECO:0000313" key="9">
    <source>
        <dbReference type="Proteomes" id="UP000768567"/>
    </source>
</evidence>
<dbReference type="Gene3D" id="3.20.20.140">
    <property type="entry name" value="Metal-dependent hydrolases"/>
    <property type="match status" value="1"/>
</dbReference>
<evidence type="ECO:0000256" key="3">
    <source>
        <dbReference type="ARBA" id="ARBA00008397"/>
    </source>
</evidence>
<proteinExistence type="inferred from homology"/>
<dbReference type="HAMAP" id="MF_00675">
    <property type="entry name" value="UxaC"/>
    <property type="match status" value="1"/>
</dbReference>
<evidence type="ECO:0000256" key="2">
    <source>
        <dbReference type="ARBA" id="ARBA00004892"/>
    </source>
</evidence>
<evidence type="ECO:0000256" key="6">
    <source>
        <dbReference type="ARBA" id="ARBA00023235"/>
    </source>
</evidence>
<name>A0ABR9R4R1_9FIRM</name>
<sequence length="479" mass="54879">MKAFMDKDFLLESDTARHLYHDYSAKLPIIDYHCHIPPQEIYEDRRFDNIAQVWLGGHQVVNGKDTYFGDHYKWRVMRSNGVPEEYITGDKPDRERFQKFVESLEMAIGNPMYTWCHLELKKYFGYDGVLNTETAEEVWNLCNDKLQHDPNMTVRGLIKQSNVAMVGTTDDPIDSLEWHKKIKEDPSIDVVVAPSFRPDKATNILKPGFAEYIHQLEAVVGREFKCVGCVVSALEERLQYFVSLGCRAADQGLDYVPYVETDASKATAAFKKAMAGEPLTKQEGEEYTTYLLLALGRLYHKYHVVEQIHYSCLRNPNRKMFEKLGPDTGFDMIAVTDGSVSISNLLSKLTETDECPRVILYSLNPSDFDMLGTMIGSFQGDEVPGKIQLGSAWWFCDTNDGMNQQMRTLARLGLLGNFIGMLTDSRSFLSYTRHELFRRLMCNLIGSWVENGQYPNDDATLKKMVEGISYYNAKRYFNL</sequence>
<protein>
    <recommendedName>
        <fullName evidence="5 7">Uronate isomerase</fullName>
        <ecNumber evidence="4 7">5.3.1.12</ecNumber>
    </recommendedName>
    <alternativeName>
        <fullName evidence="7">Glucuronate isomerase</fullName>
    </alternativeName>
    <alternativeName>
        <fullName evidence="7">Uronic isomerase</fullName>
    </alternativeName>
</protein>
<organism evidence="8 9">
    <name type="scientific">Gemmiger gallinarum</name>
    <dbReference type="NCBI Taxonomy" id="2779354"/>
    <lineage>
        <taxon>Bacteria</taxon>
        <taxon>Bacillati</taxon>
        <taxon>Bacillota</taxon>
        <taxon>Clostridia</taxon>
        <taxon>Eubacteriales</taxon>
        <taxon>Gemmiger</taxon>
    </lineage>
</organism>
<comment type="pathway">
    <text evidence="2 7">Carbohydrate metabolism; pentose and glucuronate interconversion.</text>
</comment>
<dbReference type="Gene3D" id="1.10.2020.10">
    <property type="entry name" value="uronate isomerase, domain 2, chain A"/>
    <property type="match status" value="1"/>
</dbReference>
<dbReference type="GO" id="GO:0008880">
    <property type="term" value="F:glucuronate isomerase activity"/>
    <property type="evidence" value="ECO:0007669"/>
    <property type="project" value="UniProtKB-EC"/>
</dbReference>
<evidence type="ECO:0000256" key="7">
    <source>
        <dbReference type="HAMAP-Rule" id="MF_00675"/>
    </source>
</evidence>
<dbReference type="PANTHER" id="PTHR30068:SF4">
    <property type="entry name" value="URONATE ISOMERASE"/>
    <property type="match status" value="1"/>
</dbReference>
<dbReference type="EMBL" id="JADCKC010000003">
    <property type="protein sequence ID" value="MBE5038129.1"/>
    <property type="molecule type" value="Genomic_DNA"/>
</dbReference>
<dbReference type="Proteomes" id="UP000768567">
    <property type="component" value="Unassembled WGS sequence"/>
</dbReference>
<evidence type="ECO:0000256" key="5">
    <source>
        <dbReference type="ARBA" id="ARBA00020555"/>
    </source>
</evidence>
<dbReference type="SUPFAM" id="SSF51556">
    <property type="entry name" value="Metallo-dependent hydrolases"/>
    <property type="match status" value="1"/>
</dbReference>
<comment type="similarity">
    <text evidence="3 7">Belongs to the metallo-dependent hydrolases superfamily. Uronate isomerase family.</text>
</comment>
<evidence type="ECO:0000313" key="8">
    <source>
        <dbReference type="EMBL" id="MBE5038129.1"/>
    </source>
</evidence>
<dbReference type="PANTHER" id="PTHR30068">
    <property type="entry name" value="URONATE ISOMERASE"/>
    <property type="match status" value="1"/>
</dbReference>
<comment type="catalytic activity">
    <reaction evidence="7">
        <text>aldehydo-D-galacturonate = keto-D-tagaturonate</text>
        <dbReference type="Rhea" id="RHEA:27702"/>
        <dbReference type="ChEBI" id="CHEBI:12952"/>
        <dbReference type="ChEBI" id="CHEBI:17886"/>
    </reaction>
</comment>
<evidence type="ECO:0000256" key="1">
    <source>
        <dbReference type="ARBA" id="ARBA00001165"/>
    </source>
</evidence>
<dbReference type="InterPro" id="IPR003766">
    <property type="entry name" value="Uronate_isomerase"/>
</dbReference>
<dbReference type="EC" id="5.3.1.12" evidence="4 7"/>
<accession>A0ABR9R4R1</accession>
<gene>
    <name evidence="7 8" type="primary">uxaC</name>
    <name evidence="8" type="ORF">INF35_10070</name>
</gene>
<dbReference type="InterPro" id="IPR032466">
    <property type="entry name" value="Metal_Hydrolase"/>
</dbReference>
<reference evidence="8 9" key="1">
    <citation type="submission" date="2020-10" db="EMBL/GenBank/DDBJ databases">
        <title>ChiBAC.</title>
        <authorList>
            <person name="Zenner C."/>
            <person name="Hitch T.C.A."/>
            <person name="Clavel T."/>
        </authorList>
    </citation>
    <scope>NUCLEOTIDE SEQUENCE [LARGE SCALE GENOMIC DNA]</scope>
    <source>
        <strain evidence="8 9">DSM 109015</strain>
    </source>
</reference>
<keyword evidence="6 7" id="KW-0413">Isomerase</keyword>